<evidence type="ECO:0000313" key="3">
    <source>
        <dbReference type="Proteomes" id="UP001148786"/>
    </source>
</evidence>
<dbReference type="OrthoDB" id="5778525at2759"/>
<feature type="region of interest" description="Disordered" evidence="1">
    <location>
        <begin position="107"/>
        <end position="149"/>
    </location>
</feature>
<reference evidence="2" key="1">
    <citation type="submission" date="2022-07" db="EMBL/GenBank/DDBJ databases">
        <title>Genome Sequence of Agrocybe chaxingu.</title>
        <authorList>
            <person name="Buettner E."/>
        </authorList>
    </citation>
    <scope>NUCLEOTIDE SEQUENCE</scope>
    <source>
        <strain evidence="2">MP-N11</strain>
    </source>
</reference>
<sequence length="257" mass="29594">MQSLLSQSESHAFQTFLSSMDYSEDTLSASEWALYNSAPMQHSIVDDSLDSNPEHRQALAKATKDLMSLDPDHRWDSGGDFMMNHQSNMNQRHFDPHGRHLGHYDQQLQHQQQLVHQQQVLQHQQQHLQQQQQQQQRANSYSSPHDSFPFLHNKLQQQQQILSLNPQYPQSGIPQQNLLSPLNMNHISPHDSSTIRKSHALLPIRAVDLLIRSDAAPTIDAIPDPLFFILITLYPHLPPSVRGRLPRHPSRAQQQQH</sequence>
<gene>
    <name evidence="2" type="ORF">NLJ89_g3962</name>
</gene>
<dbReference type="AlphaFoldDB" id="A0A9W8MWY4"/>
<dbReference type="EMBL" id="JANKHO010000312">
    <property type="protein sequence ID" value="KAJ3511660.1"/>
    <property type="molecule type" value="Genomic_DNA"/>
</dbReference>
<dbReference type="Proteomes" id="UP001148786">
    <property type="component" value="Unassembled WGS sequence"/>
</dbReference>
<protein>
    <submittedName>
        <fullName evidence="2">Uncharacterized protein</fullName>
    </submittedName>
</protein>
<keyword evidence="3" id="KW-1185">Reference proteome</keyword>
<evidence type="ECO:0000313" key="2">
    <source>
        <dbReference type="EMBL" id="KAJ3511660.1"/>
    </source>
</evidence>
<proteinExistence type="predicted"/>
<accession>A0A9W8MWY4</accession>
<organism evidence="2 3">
    <name type="scientific">Agrocybe chaxingu</name>
    <dbReference type="NCBI Taxonomy" id="84603"/>
    <lineage>
        <taxon>Eukaryota</taxon>
        <taxon>Fungi</taxon>
        <taxon>Dikarya</taxon>
        <taxon>Basidiomycota</taxon>
        <taxon>Agaricomycotina</taxon>
        <taxon>Agaricomycetes</taxon>
        <taxon>Agaricomycetidae</taxon>
        <taxon>Agaricales</taxon>
        <taxon>Agaricineae</taxon>
        <taxon>Strophariaceae</taxon>
        <taxon>Agrocybe</taxon>
    </lineage>
</organism>
<evidence type="ECO:0000256" key="1">
    <source>
        <dbReference type="SAM" id="MobiDB-lite"/>
    </source>
</evidence>
<comment type="caution">
    <text evidence="2">The sequence shown here is derived from an EMBL/GenBank/DDBJ whole genome shotgun (WGS) entry which is preliminary data.</text>
</comment>
<name>A0A9W8MWY4_9AGAR</name>
<feature type="compositionally biased region" description="Low complexity" evidence="1">
    <location>
        <begin position="107"/>
        <end position="136"/>
    </location>
</feature>